<keyword evidence="1 3" id="KW-0732">Signal</keyword>
<name>A0ABQ2IGR6_9BACT</name>
<feature type="domain" description="TonB-dependent receptor plug" evidence="4">
    <location>
        <begin position="624"/>
        <end position="704"/>
    </location>
</feature>
<dbReference type="Pfam" id="PF07715">
    <property type="entry name" value="Plug"/>
    <property type="match status" value="1"/>
</dbReference>
<evidence type="ECO:0000259" key="4">
    <source>
        <dbReference type="Pfam" id="PF07715"/>
    </source>
</evidence>
<dbReference type="PANTHER" id="PTHR30069">
    <property type="entry name" value="TONB-DEPENDENT OUTER MEMBRANE RECEPTOR"/>
    <property type="match status" value="1"/>
</dbReference>
<dbReference type="Gene3D" id="2.170.130.10">
    <property type="entry name" value="TonB-dependent receptor, plug domain"/>
    <property type="match status" value="1"/>
</dbReference>
<keyword evidence="2" id="KW-0472">Membrane</keyword>
<comment type="subcellular location">
    <subcellularLocation>
        <location evidence="2">Cell outer membrane</location>
        <topology evidence="2">Multi-pass membrane protein</topology>
    </subcellularLocation>
</comment>
<dbReference type="InterPro" id="IPR023997">
    <property type="entry name" value="TonB-dep_OMP_SusC/RagA_CS"/>
</dbReference>
<comment type="caution">
    <text evidence="5">The sequence shown here is derived from an EMBL/GenBank/DDBJ whole genome shotgun (WGS) entry which is preliminary data.</text>
</comment>
<accession>A0ABQ2IGR6</accession>
<evidence type="ECO:0000313" key="6">
    <source>
        <dbReference type="Proteomes" id="UP000632339"/>
    </source>
</evidence>
<sequence>MPWKKTFINLPFLAILAWLSLAFQSSEEDFTQLISNKLLHYRSTLPVEKAYLHLDKPYYATGDTIWFKAYLTEGSLHLADSASNLLYVDLIEQRSGRNAALRRVQMTGGIGHGEFVLTDSIAAGAYTVRAYTNWMRNAPEDFFFQKNIYVFNNQENTSGNNATGPIDLQFFPEGSQLVADINTRIAFKAVNADGLGQDVSGFVLAQSGDTVASFRSEHLGMGRFQFAPKTGETYRAFLRGEGSHVTPVAFPKVEASGYTMVVDNLSNPLKMRVIAYAKIPGKSEIPVHVVGHARGIVAFVAKGKIGSRGLMMQLPTSELPDGITHLTLFDDQNRPVCERLAFINHSGSLRVAVKPSKSDYKPREKVDLEVTVTDSAGKPVEANLSLSVTDAGQVLQQPFEQNIVSYLLLSSDLKGIIEQPAYYFDPEKSERKIHMDYLMMTHGWTRFRWEDVLADSIPPAKRFVEQGVTLEGDVKRNNRKLTEKTALSLFLSNDSLSTFMTSETDENGHFTIYNLAFSDTLQVRLQGMSKKNNQSLSFTLNPFMPPRAAWVKIPFKPVTVDARQLADFLKNAAQDQEISRKIRENRERLLREVTIRAKKETPRDSRKLYNSADATLKITPQMASGNMSVLDMLQGRVAGVSVMGSGMNAMVSIRGNRGEPLFVLDGMPVDKSLITSLNVFDVESIDVLKGASAAIFGSRGANGVISVLTKRGNENYDYSQDIVPGVMVTKIAGFHIPRDFYSPAHGPDSADLTPDFRSTIYWVPMLRSGRDGKARVSYYHSDAVGTADVRVEALTAAGQPGFGKSAYTAR</sequence>
<dbReference type="PROSITE" id="PS52016">
    <property type="entry name" value="TONB_DEPENDENT_REC_3"/>
    <property type="match status" value="1"/>
</dbReference>
<evidence type="ECO:0000256" key="1">
    <source>
        <dbReference type="ARBA" id="ARBA00022729"/>
    </source>
</evidence>
<dbReference type="InterPro" id="IPR039426">
    <property type="entry name" value="TonB-dep_rcpt-like"/>
</dbReference>
<dbReference type="Proteomes" id="UP000632339">
    <property type="component" value="Unassembled WGS sequence"/>
</dbReference>
<keyword evidence="2" id="KW-0998">Cell outer membrane</keyword>
<dbReference type="InterPro" id="IPR012910">
    <property type="entry name" value="Plug_dom"/>
</dbReference>
<keyword evidence="2" id="KW-0812">Transmembrane</keyword>
<gene>
    <name evidence="5" type="ORF">GCM10010967_49070</name>
</gene>
<dbReference type="EMBL" id="BMLI01000003">
    <property type="protein sequence ID" value="GGN07693.1"/>
    <property type="molecule type" value="Genomic_DNA"/>
</dbReference>
<dbReference type="Gene3D" id="2.60.40.1930">
    <property type="match status" value="1"/>
</dbReference>
<proteinExistence type="inferred from homology"/>
<reference evidence="6" key="1">
    <citation type="journal article" date="2019" name="Int. J. Syst. Evol. Microbiol.">
        <title>The Global Catalogue of Microorganisms (GCM) 10K type strain sequencing project: providing services to taxonomists for standard genome sequencing and annotation.</title>
        <authorList>
            <consortium name="The Broad Institute Genomics Platform"/>
            <consortium name="The Broad Institute Genome Sequencing Center for Infectious Disease"/>
            <person name="Wu L."/>
            <person name="Ma J."/>
        </authorList>
    </citation>
    <scope>NUCLEOTIDE SEQUENCE [LARGE SCALE GENOMIC DNA]</scope>
    <source>
        <strain evidence="6">CGMCC 1.6375</strain>
    </source>
</reference>
<keyword evidence="2" id="KW-0813">Transport</keyword>
<keyword evidence="6" id="KW-1185">Reference proteome</keyword>
<evidence type="ECO:0000313" key="5">
    <source>
        <dbReference type="EMBL" id="GGN07693.1"/>
    </source>
</evidence>
<dbReference type="NCBIfam" id="TIGR04057">
    <property type="entry name" value="SusC_RagA_signa"/>
    <property type="match status" value="1"/>
</dbReference>
<evidence type="ECO:0000256" key="2">
    <source>
        <dbReference type="PROSITE-ProRule" id="PRU01360"/>
    </source>
</evidence>
<dbReference type="RefSeq" id="WP_019944590.1">
    <property type="nucleotide sequence ID" value="NZ_BMLI01000003.1"/>
</dbReference>
<keyword evidence="2" id="KW-1134">Transmembrane beta strand</keyword>
<feature type="chain" id="PRO_5046737570" description="TonB-dependent receptor plug domain-containing protein" evidence="3">
    <location>
        <begin position="23"/>
        <end position="810"/>
    </location>
</feature>
<dbReference type="PANTHER" id="PTHR30069:SF29">
    <property type="entry name" value="HEMOGLOBIN AND HEMOGLOBIN-HAPTOGLOBIN-BINDING PROTEIN 1-RELATED"/>
    <property type="match status" value="1"/>
</dbReference>
<comment type="similarity">
    <text evidence="2">Belongs to the TonB-dependent receptor family.</text>
</comment>
<protein>
    <recommendedName>
        <fullName evidence="4">TonB-dependent receptor plug domain-containing protein</fullName>
    </recommendedName>
</protein>
<evidence type="ECO:0000256" key="3">
    <source>
        <dbReference type="SAM" id="SignalP"/>
    </source>
</evidence>
<organism evidence="5 6">
    <name type="scientific">Dyadobacter beijingensis</name>
    <dbReference type="NCBI Taxonomy" id="365489"/>
    <lineage>
        <taxon>Bacteria</taxon>
        <taxon>Pseudomonadati</taxon>
        <taxon>Bacteroidota</taxon>
        <taxon>Cytophagia</taxon>
        <taxon>Cytophagales</taxon>
        <taxon>Spirosomataceae</taxon>
        <taxon>Dyadobacter</taxon>
    </lineage>
</organism>
<dbReference type="InterPro" id="IPR037066">
    <property type="entry name" value="Plug_dom_sf"/>
</dbReference>
<dbReference type="SUPFAM" id="SSF56935">
    <property type="entry name" value="Porins"/>
    <property type="match status" value="1"/>
</dbReference>
<feature type="signal peptide" evidence="3">
    <location>
        <begin position="1"/>
        <end position="22"/>
    </location>
</feature>